<dbReference type="PIRSF" id="PIRSF006661">
    <property type="entry name" value="PP-lp_UCP006661"/>
    <property type="match status" value="1"/>
</dbReference>
<dbReference type="CDD" id="cd01990">
    <property type="entry name" value="LarE-like"/>
    <property type="match status" value="1"/>
</dbReference>
<keyword evidence="3" id="KW-0808">Transferase</keyword>
<dbReference type="Gene3D" id="3.40.50.620">
    <property type="entry name" value="HUPs"/>
    <property type="match status" value="1"/>
</dbReference>
<dbReference type="PANTHER" id="PTHR43169">
    <property type="entry name" value="EXSB FAMILY PROTEIN"/>
    <property type="match status" value="1"/>
</dbReference>
<evidence type="ECO:0000313" key="6">
    <source>
        <dbReference type="Proteomes" id="UP000484547"/>
    </source>
</evidence>
<gene>
    <name evidence="3" type="primary">larE</name>
    <name evidence="3" type="ORF">GMD11_04870</name>
    <name evidence="4" type="ORF">GMD18_04515</name>
</gene>
<reference evidence="5 6" key="1">
    <citation type="journal article" date="2019" name="Nat. Med.">
        <title>A library of human gut bacterial isolates paired with longitudinal multiomics data enables mechanistic microbiome research.</title>
        <authorList>
            <person name="Poyet M."/>
            <person name="Groussin M."/>
            <person name="Gibbons S.M."/>
            <person name="Avila-Pacheco J."/>
            <person name="Jiang X."/>
            <person name="Kearney S.M."/>
            <person name="Perrotta A.R."/>
            <person name="Berdy B."/>
            <person name="Zhao S."/>
            <person name="Lieberman T.D."/>
            <person name="Swanson P.K."/>
            <person name="Smith M."/>
            <person name="Roesemann S."/>
            <person name="Alexander J.E."/>
            <person name="Rich S.A."/>
            <person name="Livny J."/>
            <person name="Vlamakis H."/>
            <person name="Clish C."/>
            <person name="Bullock K."/>
            <person name="Deik A."/>
            <person name="Scott J."/>
            <person name="Pierce K.A."/>
            <person name="Xavier R.J."/>
            <person name="Alm E.J."/>
        </authorList>
    </citation>
    <scope>NUCLEOTIDE SEQUENCE [LARGE SCALE GENOMIC DNA]</scope>
    <source>
        <strain evidence="3 6">BIOML-A13</strain>
        <strain evidence="4 5">BIOML-A3</strain>
    </source>
</reference>
<feature type="active site" description="Nucleophile and sulfur donor" evidence="1">
    <location>
        <position position="177"/>
    </location>
</feature>
<evidence type="ECO:0000313" key="4">
    <source>
        <dbReference type="EMBL" id="MTU03663.1"/>
    </source>
</evidence>
<organism evidence="3 6">
    <name type="scientific">Phascolarctobacterium faecium</name>
    <dbReference type="NCBI Taxonomy" id="33025"/>
    <lineage>
        <taxon>Bacteria</taxon>
        <taxon>Bacillati</taxon>
        <taxon>Bacillota</taxon>
        <taxon>Negativicutes</taxon>
        <taxon>Acidaminococcales</taxon>
        <taxon>Acidaminococcaceae</taxon>
        <taxon>Phascolarctobacterium</taxon>
    </lineage>
</organism>
<dbReference type="EMBL" id="WNBW01000002">
    <property type="protein sequence ID" value="MTU03663.1"/>
    <property type="molecule type" value="Genomic_DNA"/>
</dbReference>
<evidence type="ECO:0000256" key="1">
    <source>
        <dbReference type="PIRSR" id="PIRSR006661-1"/>
    </source>
</evidence>
<dbReference type="GO" id="GO:0006529">
    <property type="term" value="P:asparagine biosynthetic process"/>
    <property type="evidence" value="ECO:0007669"/>
    <property type="project" value="InterPro"/>
</dbReference>
<name>A0A7X3BVH6_9FIRM</name>
<feature type="domain" description="Asparagine synthetase" evidence="2">
    <location>
        <begin position="16"/>
        <end position="83"/>
    </location>
</feature>
<dbReference type="InterPro" id="IPR005232">
    <property type="entry name" value="LarE"/>
</dbReference>
<sequence>MQVELRKKYLDLLDTLRSYGSVAVAFSGGVDSSLLLYAAREALGDNVLAVTVRTPSYPGHEARDAAQLLRELKIPHFEIGVDQLAVPGFAENGPERCYYCKSALFETVVEMAGMYHCSCVADGSNIDDEGDYRPGMKAIAELGIKSPFREVGLTKEEVRLLSREFELFTWNKPSYACLASRIPYGEVITAEKLQMIEAAEQILLDLGFAEMRVRCHGKLARIEVAESVIEKIAQPQLRRKIVEAFRKAGFLYVSLDLEGFRSGSMNDTLTDK</sequence>
<dbReference type="SUPFAM" id="SSF52402">
    <property type="entry name" value="Adenine nucleotide alpha hydrolases-like"/>
    <property type="match status" value="1"/>
</dbReference>
<dbReference type="EMBL" id="WNBM01000002">
    <property type="protein sequence ID" value="MTT75601.1"/>
    <property type="molecule type" value="Genomic_DNA"/>
</dbReference>
<dbReference type="InterPro" id="IPR052188">
    <property type="entry name" value="Ni-pincer_cofactor_biosynth"/>
</dbReference>
<dbReference type="InterPro" id="IPR014729">
    <property type="entry name" value="Rossmann-like_a/b/a_fold"/>
</dbReference>
<dbReference type="Proteomes" id="UP000484547">
    <property type="component" value="Unassembled WGS sequence"/>
</dbReference>
<dbReference type="PANTHER" id="PTHR43169:SF2">
    <property type="entry name" value="NAD_GMP SYNTHASE DOMAIN-CONTAINING PROTEIN"/>
    <property type="match status" value="1"/>
</dbReference>
<evidence type="ECO:0000259" key="2">
    <source>
        <dbReference type="Pfam" id="PF00733"/>
    </source>
</evidence>
<evidence type="ECO:0000313" key="5">
    <source>
        <dbReference type="Proteomes" id="UP000443070"/>
    </source>
</evidence>
<proteinExistence type="predicted"/>
<dbReference type="RefSeq" id="WP_155163789.1">
    <property type="nucleotide sequence ID" value="NZ_WNBG01000002.1"/>
</dbReference>
<keyword evidence="5" id="KW-1185">Reference proteome</keyword>
<evidence type="ECO:0000313" key="3">
    <source>
        <dbReference type="EMBL" id="MTT75601.1"/>
    </source>
</evidence>
<dbReference type="Pfam" id="PF00733">
    <property type="entry name" value="Asn_synthase"/>
    <property type="match status" value="1"/>
</dbReference>
<dbReference type="GO" id="GO:0004066">
    <property type="term" value="F:asparagine synthase (glutamine-hydrolyzing) activity"/>
    <property type="evidence" value="ECO:0007669"/>
    <property type="project" value="InterPro"/>
</dbReference>
<dbReference type="GO" id="GO:0016783">
    <property type="term" value="F:sulfurtransferase activity"/>
    <property type="evidence" value="ECO:0007669"/>
    <property type="project" value="InterPro"/>
</dbReference>
<dbReference type="AlphaFoldDB" id="A0A7X3BVH6"/>
<protein>
    <submittedName>
        <fullName evidence="3">ATP-dependent sacrificial sulfur transferase LarE</fullName>
    </submittedName>
</protein>
<dbReference type="NCBIfam" id="TIGR00268">
    <property type="entry name" value="ATP-dependent sacrificial sulfur transferase LarE"/>
    <property type="match status" value="1"/>
</dbReference>
<dbReference type="OrthoDB" id="9776919at2"/>
<dbReference type="InterPro" id="IPR001962">
    <property type="entry name" value="Asn_synthase"/>
</dbReference>
<accession>A0A7X3BVH6</accession>
<comment type="caution">
    <text evidence="3">The sequence shown here is derived from an EMBL/GenBank/DDBJ whole genome shotgun (WGS) entry which is preliminary data.</text>
</comment>
<dbReference type="Proteomes" id="UP000443070">
    <property type="component" value="Unassembled WGS sequence"/>
</dbReference>